<keyword evidence="1 4" id="KW-0349">Heme</keyword>
<keyword evidence="3 4" id="KW-0408">Iron</keyword>
<gene>
    <name evidence="7" type="ORF">GGR27_003802</name>
</gene>
<feature type="domain" description="Cytochrome c" evidence="6">
    <location>
        <begin position="58"/>
        <end position="153"/>
    </location>
</feature>
<keyword evidence="8" id="KW-1185">Reference proteome</keyword>
<protein>
    <recommendedName>
        <fullName evidence="6">Cytochrome c domain-containing protein</fullName>
    </recommendedName>
</protein>
<keyword evidence="2 4" id="KW-0479">Metal-binding</keyword>
<proteinExistence type="predicted"/>
<evidence type="ECO:0000256" key="1">
    <source>
        <dbReference type="ARBA" id="ARBA00022617"/>
    </source>
</evidence>
<keyword evidence="5" id="KW-0472">Membrane</keyword>
<evidence type="ECO:0000313" key="8">
    <source>
        <dbReference type="Proteomes" id="UP000770785"/>
    </source>
</evidence>
<name>A0ABX0XHB8_9BACT</name>
<dbReference type="EMBL" id="JAATJH010000010">
    <property type="protein sequence ID" value="NJC28279.1"/>
    <property type="molecule type" value="Genomic_DNA"/>
</dbReference>
<reference evidence="7 8" key="1">
    <citation type="submission" date="2020-03" db="EMBL/GenBank/DDBJ databases">
        <title>Genomic Encyclopedia of Type Strains, Phase IV (KMG-IV): sequencing the most valuable type-strain genomes for metagenomic binning, comparative biology and taxonomic classification.</title>
        <authorList>
            <person name="Goeker M."/>
        </authorList>
    </citation>
    <scope>NUCLEOTIDE SEQUENCE [LARGE SCALE GENOMIC DNA]</scope>
    <source>
        <strain evidence="7 8">DSM 105096</strain>
    </source>
</reference>
<keyword evidence="5" id="KW-1133">Transmembrane helix</keyword>
<dbReference type="SUPFAM" id="SSF46626">
    <property type="entry name" value="Cytochrome c"/>
    <property type="match status" value="1"/>
</dbReference>
<accession>A0ABX0XHB8</accession>
<dbReference type="Gene3D" id="1.10.760.10">
    <property type="entry name" value="Cytochrome c-like domain"/>
    <property type="match status" value="1"/>
</dbReference>
<evidence type="ECO:0000259" key="6">
    <source>
        <dbReference type="PROSITE" id="PS51007"/>
    </source>
</evidence>
<sequence length="319" mass="36828">MLNLNESIARWSNFTIVIISMLVLSIIIGSTGCQSEDDKLFNSVSILIKGRPSKIPLSRINSGKLLYLEYCQVCHGANLKNQSTGPPVGHVLRYRSIDYMKNFLKFPRELISSKDTMAVCTFNDYYPVLKGSIFEQYYNSEGKSQITYFREIDESDVDRIIENICYWIQYESEHLHLDVDSLNTWYECNLINGKRFKKLLPASSDYQVLFSVQEFKNTYSKRDRLELYILDEDIEGRIINVAYNIPQLNIQIPMIKTESSGFILLGSQSQKIIEFPSLDGEFTLETLEGGQISFLTDSTRSQYYLSYDKSSETWVELIP</sequence>
<evidence type="ECO:0000256" key="5">
    <source>
        <dbReference type="SAM" id="Phobius"/>
    </source>
</evidence>
<evidence type="ECO:0000256" key="3">
    <source>
        <dbReference type="ARBA" id="ARBA00023004"/>
    </source>
</evidence>
<evidence type="ECO:0000256" key="2">
    <source>
        <dbReference type="ARBA" id="ARBA00022723"/>
    </source>
</evidence>
<organism evidence="7 8">
    <name type="scientific">Neolewinella antarctica</name>
    <dbReference type="NCBI Taxonomy" id="442734"/>
    <lineage>
        <taxon>Bacteria</taxon>
        <taxon>Pseudomonadati</taxon>
        <taxon>Bacteroidota</taxon>
        <taxon>Saprospiria</taxon>
        <taxon>Saprospirales</taxon>
        <taxon>Lewinellaceae</taxon>
        <taxon>Neolewinella</taxon>
    </lineage>
</organism>
<evidence type="ECO:0000313" key="7">
    <source>
        <dbReference type="EMBL" id="NJC28279.1"/>
    </source>
</evidence>
<dbReference type="InterPro" id="IPR036909">
    <property type="entry name" value="Cyt_c-like_dom_sf"/>
</dbReference>
<dbReference type="Proteomes" id="UP000770785">
    <property type="component" value="Unassembled WGS sequence"/>
</dbReference>
<dbReference type="PROSITE" id="PS51007">
    <property type="entry name" value="CYTC"/>
    <property type="match status" value="1"/>
</dbReference>
<comment type="caution">
    <text evidence="7">The sequence shown here is derived from an EMBL/GenBank/DDBJ whole genome shotgun (WGS) entry which is preliminary data.</text>
</comment>
<keyword evidence="5" id="KW-0812">Transmembrane</keyword>
<dbReference type="RefSeq" id="WP_168040132.1">
    <property type="nucleotide sequence ID" value="NZ_JAATJH010000010.1"/>
</dbReference>
<dbReference type="InterPro" id="IPR009056">
    <property type="entry name" value="Cyt_c-like_dom"/>
</dbReference>
<evidence type="ECO:0000256" key="4">
    <source>
        <dbReference type="PROSITE-ProRule" id="PRU00433"/>
    </source>
</evidence>
<feature type="transmembrane region" description="Helical" evidence="5">
    <location>
        <begin position="12"/>
        <end position="32"/>
    </location>
</feature>